<dbReference type="AlphaFoldDB" id="A0A2D4FVE5"/>
<evidence type="ECO:0000313" key="1">
    <source>
        <dbReference type="EMBL" id="LAA51460.1"/>
    </source>
</evidence>
<name>A0A2D4FVE5_MICCO</name>
<protein>
    <submittedName>
        <fullName evidence="1">Uncharacterized protein</fullName>
    </submittedName>
</protein>
<dbReference type="EMBL" id="IACJ01093242">
    <property type="protein sequence ID" value="LAA51460.1"/>
    <property type="molecule type" value="Transcribed_RNA"/>
</dbReference>
<sequence>MEKKHRPPIGGKEVNIYMAHGFVKLSHDELSIMKIWTWSSKRMLSSHLECCRSRDLKTWQLQDLWTSTPRIPQPTILRIEIHKSQKVAKSGDQRLTRLSSSNDSQG</sequence>
<proteinExistence type="predicted"/>
<reference evidence="1" key="1">
    <citation type="submission" date="2017-07" db="EMBL/GenBank/DDBJ databases">
        <authorList>
            <person name="Mikheyev A."/>
            <person name="Grau M."/>
        </authorList>
    </citation>
    <scope>NUCLEOTIDE SEQUENCE</scope>
    <source>
        <tissue evidence="1">Venom_gland</tissue>
    </source>
</reference>
<organism evidence="1">
    <name type="scientific">Micrurus corallinus</name>
    <name type="common">Brazilian coral snake</name>
    <dbReference type="NCBI Taxonomy" id="54390"/>
    <lineage>
        <taxon>Eukaryota</taxon>
        <taxon>Metazoa</taxon>
        <taxon>Chordata</taxon>
        <taxon>Craniata</taxon>
        <taxon>Vertebrata</taxon>
        <taxon>Euteleostomi</taxon>
        <taxon>Lepidosauria</taxon>
        <taxon>Squamata</taxon>
        <taxon>Bifurcata</taxon>
        <taxon>Unidentata</taxon>
        <taxon>Episquamata</taxon>
        <taxon>Toxicofera</taxon>
        <taxon>Serpentes</taxon>
        <taxon>Colubroidea</taxon>
        <taxon>Elapidae</taxon>
        <taxon>Elapinae</taxon>
        <taxon>Micrurus</taxon>
    </lineage>
</organism>
<accession>A0A2D4FVE5</accession>
<reference evidence="1" key="2">
    <citation type="submission" date="2017-11" db="EMBL/GenBank/DDBJ databases">
        <title>Coralsnake Venomics: Analyses of Venom Gland Transcriptomes and Proteomes of Six Brazilian Taxa.</title>
        <authorList>
            <person name="Aird S.D."/>
            <person name="Jorge da Silva N."/>
            <person name="Qiu L."/>
            <person name="Villar-Briones A."/>
            <person name="Aparecida-Saddi V."/>
            <person name="Campos-Telles M.P."/>
            <person name="Grau M."/>
            <person name="Mikheyev A.S."/>
        </authorList>
    </citation>
    <scope>NUCLEOTIDE SEQUENCE</scope>
    <source>
        <tissue evidence="1">Venom_gland</tissue>
    </source>
</reference>